<feature type="domain" description="Ig-like" evidence="3">
    <location>
        <begin position="78"/>
        <end position="162"/>
    </location>
</feature>
<keyword evidence="2" id="KW-0472">Membrane</keyword>
<dbReference type="Gene3D" id="2.60.40.10">
    <property type="entry name" value="Immunoglobulins"/>
    <property type="match status" value="1"/>
</dbReference>
<feature type="transmembrane region" description="Helical" evidence="2">
    <location>
        <begin position="195"/>
        <end position="216"/>
    </location>
</feature>
<evidence type="ECO:0000256" key="2">
    <source>
        <dbReference type="SAM" id="Phobius"/>
    </source>
</evidence>
<dbReference type="SUPFAM" id="SSF48726">
    <property type="entry name" value="Immunoglobulin"/>
    <property type="match status" value="1"/>
</dbReference>
<evidence type="ECO:0000256" key="1">
    <source>
        <dbReference type="SAM" id="MobiDB-lite"/>
    </source>
</evidence>
<comment type="caution">
    <text evidence="4">The sequence shown here is derived from an EMBL/GenBank/DDBJ whole genome shotgun (WGS) entry which is preliminary data.</text>
</comment>
<evidence type="ECO:0000259" key="3">
    <source>
        <dbReference type="PROSITE" id="PS50835"/>
    </source>
</evidence>
<dbReference type="InterPro" id="IPR036179">
    <property type="entry name" value="Ig-like_dom_sf"/>
</dbReference>
<organism evidence="4 5">
    <name type="scientific">Grus japonensis</name>
    <name type="common">Japanese crane</name>
    <name type="synonym">Red-crowned crane</name>
    <dbReference type="NCBI Taxonomy" id="30415"/>
    <lineage>
        <taxon>Eukaryota</taxon>
        <taxon>Metazoa</taxon>
        <taxon>Chordata</taxon>
        <taxon>Craniata</taxon>
        <taxon>Vertebrata</taxon>
        <taxon>Euteleostomi</taxon>
        <taxon>Archelosauria</taxon>
        <taxon>Archosauria</taxon>
        <taxon>Dinosauria</taxon>
        <taxon>Saurischia</taxon>
        <taxon>Theropoda</taxon>
        <taxon>Coelurosauria</taxon>
        <taxon>Aves</taxon>
        <taxon>Neognathae</taxon>
        <taxon>Neoaves</taxon>
        <taxon>Gruiformes</taxon>
        <taxon>Gruidae</taxon>
        <taxon>Grus</taxon>
    </lineage>
</organism>
<dbReference type="PROSITE" id="PS50835">
    <property type="entry name" value="IG_LIKE"/>
    <property type="match status" value="1"/>
</dbReference>
<dbReference type="Proteomes" id="UP001623348">
    <property type="component" value="Unassembled WGS sequence"/>
</dbReference>
<dbReference type="InterPro" id="IPR013783">
    <property type="entry name" value="Ig-like_fold"/>
</dbReference>
<sequence length="249" mass="27293">MKMTRGLEHLSYEDRLRELGLFSLEKRRLCRDLTAAFQYLKGAYRKDGGSVTAQDICSFPGDGDSRDVDRKGGHLPAPHLNLNIRSAQPGDTVQAWCSIQKGSPATRIIFCKDGVEEYSLEAQQGQLNYLVLLHVTLGSAGMYRCGYQQRTESNWVRSSALSAPRRLAVRGTESSSHAAPSTTGPHQQIHHFHTGIVLGVAAVSILLLAAASYCAVKKDANTEGLRRVKVSSPNFSEDSLYANLGESER</sequence>
<name>A0ABC9XZ89_GRUJA</name>
<dbReference type="EMBL" id="BAAFJT010000036">
    <property type="protein sequence ID" value="GAB0202192.1"/>
    <property type="molecule type" value="Genomic_DNA"/>
</dbReference>
<evidence type="ECO:0000313" key="5">
    <source>
        <dbReference type="Proteomes" id="UP001623348"/>
    </source>
</evidence>
<gene>
    <name evidence="4" type="ORF">GRJ2_002684800</name>
</gene>
<proteinExistence type="predicted"/>
<feature type="compositionally biased region" description="Polar residues" evidence="1">
    <location>
        <begin position="172"/>
        <end position="186"/>
    </location>
</feature>
<keyword evidence="5" id="KW-1185">Reference proteome</keyword>
<feature type="region of interest" description="Disordered" evidence="1">
    <location>
        <begin position="167"/>
        <end position="187"/>
    </location>
</feature>
<protein>
    <recommendedName>
        <fullName evidence="3">Ig-like domain-containing protein</fullName>
    </recommendedName>
</protein>
<evidence type="ECO:0000313" key="4">
    <source>
        <dbReference type="EMBL" id="GAB0202192.1"/>
    </source>
</evidence>
<dbReference type="AlphaFoldDB" id="A0ABC9XZ89"/>
<dbReference type="InterPro" id="IPR007110">
    <property type="entry name" value="Ig-like_dom"/>
</dbReference>
<keyword evidence="2" id="KW-0812">Transmembrane</keyword>
<reference evidence="4 5" key="1">
    <citation type="submission" date="2024-06" db="EMBL/GenBank/DDBJ databases">
        <title>The draft genome of Grus japonensis, version 3.</title>
        <authorList>
            <person name="Nabeshima K."/>
            <person name="Suzuki S."/>
            <person name="Onuma M."/>
        </authorList>
    </citation>
    <scope>NUCLEOTIDE SEQUENCE [LARGE SCALE GENOMIC DNA]</scope>
    <source>
        <strain evidence="4 5">451A</strain>
    </source>
</reference>
<keyword evidence="2" id="KW-1133">Transmembrane helix</keyword>
<accession>A0ABC9XZ89</accession>